<evidence type="ECO:0000256" key="2">
    <source>
        <dbReference type="ARBA" id="ARBA00022448"/>
    </source>
</evidence>
<gene>
    <name evidence="9" type="ORF">GCM10009863_09300</name>
</gene>
<feature type="transmembrane region" description="Helical" evidence="8">
    <location>
        <begin position="81"/>
        <end position="105"/>
    </location>
</feature>
<dbReference type="Pfam" id="PF00854">
    <property type="entry name" value="PTR2"/>
    <property type="match status" value="1"/>
</dbReference>
<feature type="transmembrane region" description="Helical" evidence="8">
    <location>
        <begin position="479"/>
        <end position="498"/>
    </location>
</feature>
<evidence type="ECO:0000256" key="7">
    <source>
        <dbReference type="SAM" id="MobiDB-lite"/>
    </source>
</evidence>
<feature type="compositionally biased region" description="Gly residues" evidence="7">
    <location>
        <begin position="18"/>
        <end position="32"/>
    </location>
</feature>
<dbReference type="Proteomes" id="UP001501447">
    <property type="component" value="Unassembled WGS sequence"/>
</dbReference>
<evidence type="ECO:0000313" key="10">
    <source>
        <dbReference type="Proteomes" id="UP001501447"/>
    </source>
</evidence>
<organism evidence="9 10">
    <name type="scientific">Streptomyces axinellae</name>
    <dbReference type="NCBI Taxonomy" id="552788"/>
    <lineage>
        <taxon>Bacteria</taxon>
        <taxon>Bacillati</taxon>
        <taxon>Actinomycetota</taxon>
        <taxon>Actinomycetes</taxon>
        <taxon>Kitasatosporales</taxon>
        <taxon>Streptomycetaceae</taxon>
        <taxon>Streptomyces</taxon>
    </lineage>
</organism>
<keyword evidence="5 8" id="KW-1133">Transmembrane helix</keyword>
<keyword evidence="4 8" id="KW-0812">Transmembrane</keyword>
<evidence type="ECO:0000313" key="9">
    <source>
        <dbReference type="EMBL" id="GAA2598073.1"/>
    </source>
</evidence>
<dbReference type="RefSeq" id="WP_344562436.1">
    <property type="nucleotide sequence ID" value="NZ_BAAARJ010000003.1"/>
</dbReference>
<dbReference type="EMBL" id="BAAARJ010000003">
    <property type="protein sequence ID" value="GAA2598073.1"/>
    <property type="molecule type" value="Genomic_DNA"/>
</dbReference>
<feature type="transmembrane region" description="Helical" evidence="8">
    <location>
        <begin position="452"/>
        <end position="473"/>
    </location>
</feature>
<dbReference type="InterPro" id="IPR036259">
    <property type="entry name" value="MFS_trans_sf"/>
</dbReference>
<proteinExistence type="predicted"/>
<feature type="region of interest" description="Disordered" evidence="7">
    <location>
        <begin position="1"/>
        <end position="33"/>
    </location>
</feature>
<dbReference type="CDD" id="cd17346">
    <property type="entry name" value="MFS_DtpA_like"/>
    <property type="match status" value="1"/>
</dbReference>
<keyword evidence="3" id="KW-1003">Cell membrane</keyword>
<comment type="caution">
    <text evidence="9">The sequence shown here is derived from an EMBL/GenBank/DDBJ whole genome shotgun (WGS) entry which is preliminary data.</text>
</comment>
<evidence type="ECO:0000256" key="6">
    <source>
        <dbReference type="ARBA" id="ARBA00023136"/>
    </source>
</evidence>
<evidence type="ECO:0000256" key="8">
    <source>
        <dbReference type="SAM" id="Phobius"/>
    </source>
</evidence>
<keyword evidence="6 8" id="KW-0472">Membrane</keyword>
<evidence type="ECO:0000256" key="1">
    <source>
        <dbReference type="ARBA" id="ARBA00004651"/>
    </source>
</evidence>
<sequence>MTAAHSPSPPPASPGSNSGTGPGAGSGPGPGSGSLRPWPNWFRTLFMSDLWERFGFFGMQAILVLFAVAPRDEGGLGLAKADAAALFGAWIGLAFMLCLPGGWVADRVLGPRRTLVLGAAVTTAGHFALATPLLWLTPVALILLAVGMGLYKPNHQAMLNLMFTGSGRREAGISLIYIGIQVSALTSPLIAGFLGERVDWRLGFAVSGTAMLIGTVQVALSQHQFQGIGATPGRPLDGPEARRAKRLSGAALAVLVLLLAGMAAGGGLTAGSGIALVGMITIIAPVIAYTVLYRSRELSGSDRRRLRSFLWIFLGSTLFWSLIAQDGSSLTLFAKHSTDRDVLGFEVPVSWLQSATPLFILVLAPAFAWFLLKHGGGRAGVPAKFSAGLLLTGVSFLIMAGAAGLASGEEKVSPLWLLVVYLMHACGELIVAAVGIAAVADVLPRRFIAHMLGLLWLFAALGGGAGSGLVRLIDVIPEALYYLLLAVLALAVGGTLALRRHTVARGLAPETAAEAAAQAATGSGSAPTTVKEGGHT</sequence>
<accession>A0ABN3PS84</accession>
<dbReference type="SUPFAM" id="SSF103473">
    <property type="entry name" value="MFS general substrate transporter"/>
    <property type="match status" value="1"/>
</dbReference>
<feature type="transmembrane region" description="Helical" evidence="8">
    <location>
        <begin position="172"/>
        <end position="194"/>
    </location>
</feature>
<dbReference type="InterPro" id="IPR005279">
    <property type="entry name" value="Dipep/tripep_permease"/>
</dbReference>
<feature type="transmembrane region" description="Helical" evidence="8">
    <location>
        <begin position="305"/>
        <end position="323"/>
    </location>
</feature>
<dbReference type="InterPro" id="IPR050171">
    <property type="entry name" value="MFS_Transporters"/>
</dbReference>
<dbReference type="InterPro" id="IPR000109">
    <property type="entry name" value="POT_fam"/>
</dbReference>
<feature type="transmembrane region" description="Helical" evidence="8">
    <location>
        <begin position="351"/>
        <end position="372"/>
    </location>
</feature>
<keyword evidence="2" id="KW-0813">Transport</keyword>
<evidence type="ECO:0000256" key="5">
    <source>
        <dbReference type="ARBA" id="ARBA00022989"/>
    </source>
</evidence>
<reference evidence="9 10" key="1">
    <citation type="journal article" date="2019" name="Int. J. Syst. Evol. Microbiol.">
        <title>The Global Catalogue of Microorganisms (GCM) 10K type strain sequencing project: providing services to taxonomists for standard genome sequencing and annotation.</title>
        <authorList>
            <consortium name="The Broad Institute Genomics Platform"/>
            <consortium name="The Broad Institute Genome Sequencing Center for Infectious Disease"/>
            <person name="Wu L."/>
            <person name="Ma J."/>
        </authorList>
    </citation>
    <scope>NUCLEOTIDE SEQUENCE [LARGE SCALE GENOMIC DNA]</scope>
    <source>
        <strain evidence="9 10">JCM 16373</strain>
    </source>
</reference>
<feature type="transmembrane region" description="Helical" evidence="8">
    <location>
        <begin position="249"/>
        <end position="268"/>
    </location>
</feature>
<evidence type="ECO:0000256" key="4">
    <source>
        <dbReference type="ARBA" id="ARBA00022692"/>
    </source>
</evidence>
<dbReference type="Gene3D" id="1.20.1250.20">
    <property type="entry name" value="MFS general substrate transporter like domains"/>
    <property type="match status" value="1"/>
</dbReference>
<evidence type="ECO:0000256" key="3">
    <source>
        <dbReference type="ARBA" id="ARBA00022475"/>
    </source>
</evidence>
<dbReference type="PANTHER" id="PTHR23517:SF15">
    <property type="entry name" value="PROTON-DEPENDENT OLIGOPEPTIDE FAMILY TRANSPORT PROTEIN"/>
    <property type="match status" value="1"/>
</dbReference>
<dbReference type="NCBIfam" id="TIGR00924">
    <property type="entry name" value="yjdL_sub1_fam"/>
    <property type="match status" value="1"/>
</dbReference>
<feature type="transmembrane region" description="Helical" evidence="8">
    <location>
        <begin position="50"/>
        <end position="69"/>
    </location>
</feature>
<feature type="transmembrane region" description="Helical" evidence="8">
    <location>
        <begin position="384"/>
        <end position="406"/>
    </location>
</feature>
<protein>
    <submittedName>
        <fullName evidence="9">Oligopeptide:H+ symporter</fullName>
    </submittedName>
</protein>
<name>A0ABN3PS84_9ACTN</name>
<feature type="transmembrane region" description="Helical" evidence="8">
    <location>
        <begin position="274"/>
        <end position="293"/>
    </location>
</feature>
<feature type="transmembrane region" description="Helical" evidence="8">
    <location>
        <begin position="418"/>
        <end position="440"/>
    </location>
</feature>
<feature type="transmembrane region" description="Helical" evidence="8">
    <location>
        <begin position="125"/>
        <end position="151"/>
    </location>
</feature>
<dbReference type="PANTHER" id="PTHR23517">
    <property type="entry name" value="RESISTANCE PROTEIN MDTM, PUTATIVE-RELATED-RELATED"/>
    <property type="match status" value="1"/>
</dbReference>
<keyword evidence="10" id="KW-1185">Reference proteome</keyword>
<feature type="transmembrane region" description="Helical" evidence="8">
    <location>
        <begin position="200"/>
        <end position="220"/>
    </location>
</feature>
<comment type="subcellular location">
    <subcellularLocation>
        <location evidence="1">Cell membrane</location>
        <topology evidence="1">Multi-pass membrane protein</topology>
    </subcellularLocation>
</comment>